<dbReference type="AlphaFoldDB" id="A0AAW1EB79"/>
<reference evidence="3 4" key="1">
    <citation type="journal article" date="2024" name="Genome Biol. Evol.">
        <title>Chromosome-level genome assembly of the viviparous eelpout Zoarces viviparus.</title>
        <authorList>
            <person name="Fuhrmann N."/>
            <person name="Brasseur M.V."/>
            <person name="Bakowski C.E."/>
            <person name="Podsiadlowski L."/>
            <person name="Prost S."/>
            <person name="Krehenwinkel H."/>
            <person name="Mayer C."/>
        </authorList>
    </citation>
    <scope>NUCLEOTIDE SEQUENCE [LARGE SCALE GENOMIC DNA]</scope>
    <source>
        <strain evidence="3">NO-MEL_2022_Ind0_liver</strain>
    </source>
</reference>
<keyword evidence="4" id="KW-1185">Reference proteome</keyword>
<evidence type="ECO:0000313" key="3">
    <source>
        <dbReference type="EMBL" id="KAK9519505.1"/>
    </source>
</evidence>
<name>A0AAW1EB79_ZOAVI</name>
<proteinExistence type="predicted"/>
<keyword evidence="1" id="KW-0812">Transmembrane</keyword>
<protein>
    <submittedName>
        <fullName evidence="3">Uncharacterized protein</fullName>
    </submittedName>
</protein>
<gene>
    <name evidence="3" type="ORF">VZT92_022231</name>
</gene>
<comment type="caution">
    <text evidence="3">The sequence shown here is derived from an EMBL/GenBank/DDBJ whole genome shotgun (WGS) entry which is preliminary data.</text>
</comment>
<dbReference type="Proteomes" id="UP001488805">
    <property type="component" value="Unassembled WGS sequence"/>
</dbReference>
<organism evidence="3 4">
    <name type="scientific">Zoarces viviparus</name>
    <name type="common">Viviparous eelpout</name>
    <name type="synonym">Blennius viviparus</name>
    <dbReference type="NCBI Taxonomy" id="48416"/>
    <lineage>
        <taxon>Eukaryota</taxon>
        <taxon>Metazoa</taxon>
        <taxon>Chordata</taxon>
        <taxon>Craniata</taxon>
        <taxon>Vertebrata</taxon>
        <taxon>Euteleostomi</taxon>
        <taxon>Actinopterygii</taxon>
        <taxon>Neopterygii</taxon>
        <taxon>Teleostei</taxon>
        <taxon>Neoteleostei</taxon>
        <taxon>Acanthomorphata</taxon>
        <taxon>Eupercaria</taxon>
        <taxon>Perciformes</taxon>
        <taxon>Cottioidei</taxon>
        <taxon>Zoarcales</taxon>
        <taxon>Zoarcidae</taxon>
        <taxon>Zoarcinae</taxon>
        <taxon>Zoarces</taxon>
    </lineage>
</organism>
<evidence type="ECO:0000256" key="2">
    <source>
        <dbReference type="SAM" id="SignalP"/>
    </source>
</evidence>
<evidence type="ECO:0000313" key="4">
    <source>
        <dbReference type="Proteomes" id="UP001488805"/>
    </source>
</evidence>
<sequence length="82" mass="9055">MQLTVLVSLFAVALSEGRPEEWDLTPDPALLAIICVFSFAFVALLVYTIVKCTRSSGNDFERLEDVLMSNVNEASPFAKQSK</sequence>
<dbReference type="EMBL" id="JBCEZU010000434">
    <property type="protein sequence ID" value="KAK9519505.1"/>
    <property type="molecule type" value="Genomic_DNA"/>
</dbReference>
<feature type="transmembrane region" description="Helical" evidence="1">
    <location>
        <begin position="29"/>
        <end position="50"/>
    </location>
</feature>
<evidence type="ECO:0000256" key="1">
    <source>
        <dbReference type="SAM" id="Phobius"/>
    </source>
</evidence>
<feature type="chain" id="PRO_5043530800" evidence="2">
    <location>
        <begin position="18"/>
        <end position="82"/>
    </location>
</feature>
<keyword evidence="2" id="KW-0732">Signal</keyword>
<feature type="signal peptide" evidence="2">
    <location>
        <begin position="1"/>
        <end position="17"/>
    </location>
</feature>
<keyword evidence="1" id="KW-0472">Membrane</keyword>
<accession>A0AAW1EB79</accession>
<keyword evidence="1" id="KW-1133">Transmembrane helix</keyword>